<sequence length="138" mass="14941">MDHDPAPQGDLQGGLQGLRDRRGGRVHGHGPGAAAGRSRDHPQPGQGRRVDRQRAGRTGAAGRGRPRRPRLVLRPRPRDPSGAPHHRRRPADLCGVRGPCQGPQGPRLPLRRPDDGVRPDAGVRPGQRPPRRLLGPLI</sequence>
<evidence type="ECO:0000313" key="2">
    <source>
        <dbReference type="EMBL" id="CAG6396030.1"/>
    </source>
</evidence>
<proteinExistence type="predicted"/>
<organism evidence="2 3">
    <name type="scientific">Actinacidiphila cocklensis</name>
    <dbReference type="NCBI Taxonomy" id="887465"/>
    <lineage>
        <taxon>Bacteria</taxon>
        <taxon>Bacillati</taxon>
        <taxon>Actinomycetota</taxon>
        <taxon>Actinomycetes</taxon>
        <taxon>Kitasatosporales</taxon>
        <taxon>Streptomycetaceae</taxon>
        <taxon>Actinacidiphila</taxon>
    </lineage>
</organism>
<evidence type="ECO:0000313" key="3">
    <source>
        <dbReference type="Proteomes" id="UP001152519"/>
    </source>
</evidence>
<accession>A0A9W4E938</accession>
<comment type="caution">
    <text evidence="2">The sequence shown here is derived from an EMBL/GenBank/DDBJ whole genome shotgun (WGS) entry which is preliminary data.</text>
</comment>
<dbReference type="EMBL" id="CAJSLV010000069">
    <property type="protein sequence ID" value="CAG6396030.1"/>
    <property type="molecule type" value="Genomic_DNA"/>
</dbReference>
<name>A0A9W4E938_9ACTN</name>
<feature type="compositionally biased region" description="Basic and acidic residues" evidence="1">
    <location>
        <begin position="37"/>
        <end position="54"/>
    </location>
</feature>
<gene>
    <name evidence="2" type="ORF">SCOCK_390031</name>
</gene>
<evidence type="ECO:0000256" key="1">
    <source>
        <dbReference type="SAM" id="MobiDB-lite"/>
    </source>
</evidence>
<feature type="compositionally biased region" description="Basic residues" evidence="1">
    <location>
        <begin position="64"/>
        <end position="75"/>
    </location>
</feature>
<protein>
    <submittedName>
        <fullName evidence="2">Uncharacterized protein</fullName>
    </submittedName>
</protein>
<dbReference type="Proteomes" id="UP001152519">
    <property type="component" value="Unassembled WGS sequence"/>
</dbReference>
<keyword evidence="3" id="KW-1185">Reference proteome</keyword>
<reference evidence="2" key="1">
    <citation type="submission" date="2021-05" db="EMBL/GenBank/DDBJ databases">
        <authorList>
            <person name="Arsene-Ploetze F."/>
        </authorList>
    </citation>
    <scope>NUCLEOTIDE SEQUENCE</scope>
    <source>
        <strain evidence="2">DSM 42138</strain>
    </source>
</reference>
<feature type="compositionally biased region" description="Low complexity" evidence="1">
    <location>
        <begin position="119"/>
        <end position="138"/>
    </location>
</feature>
<feature type="region of interest" description="Disordered" evidence="1">
    <location>
        <begin position="1"/>
        <end position="138"/>
    </location>
</feature>
<dbReference type="AlphaFoldDB" id="A0A9W4E938"/>